<comment type="function">
    <text evidence="7">Binds to the 23S rRNA.</text>
</comment>
<dbReference type="InterPro" id="IPR036935">
    <property type="entry name" value="Ribosomal_bL9_N_sf"/>
</dbReference>
<evidence type="ECO:0000256" key="5">
    <source>
        <dbReference type="ARBA" id="ARBA00023274"/>
    </source>
</evidence>
<dbReference type="GO" id="GO:0003735">
    <property type="term" value="F:structural constituent of ribosome"/>
    <property type="evidence" value="ECO:0007669"/>
    <property type="project" value="InterPro"/>
</dbReference>
<evidence type="ECO:0000256" key="1">
    <source>
        <dbReference type="ARBA" id="ARBA00010605"/>
    </source>
</evidence>
<evidence type="ECO:0000256" key="3">
    <source>
        <dbReference type="ARBA" id="ARBA00022884"/>
    </source>
</evidence>
<keyword evidence="2 7" id="KW-0699">rRNA-binding</keyword>
<protein>
    <recommendedName>
        <fullName evidence="6 7">Large ribosomal subunit protein bL9</fullName>
    </recommendedName>
</protein>
<dbReference type="InterPro" id="IPR020594">
    <property type="entry name" value="Ribosomal_bL9_bac/chp"/>
</dbReference>
<evidence type="ECO:0000313" key="10">
    <source>
        <dbReference type="Proteomes" id="UP000231464"/>
    </source>
</evidence>
<dbReference type="Pfam" id="PF01281">
    <property type="entry name" value="Ribosomal_L9_N"/>
    <property type="match status" value="1"/>
</dbReference>
<keyword evidence="3 7" id="KW-0694">RNA-binding</keyword>
<keyword evidence="5 7" id="KW-0687">Ribonucleoprotein</keyword>
<accession>A0A2M6WA44</accession>
<dbReference type="Gene3D" id="3.40.5.10">
    <property type="entry name" value="Ribosomal protein L9, N-terminal domain"/>
    <property type="match status" value="1"/>
</dbReference>
<dbReference type="AlphaFoldDB" id="A0A2M6WA44"/>
<dbReference type="EMBL" id="PFBP01000040">
    <property type="protein sequence ID" value="PIT89682.1"/>
    <property type="molecule type" value="Genomic_DNA"/>
</dbReference>
<dbReference type="PROSITE" id="PS00651">
    <property type="entry name" value="RIBOSOMAL_L9"/>
    <property type="match status" value="1"/>
</dbReference>
<dbReference type="GO" id="GO:0006412">
    <property type="term" value="P:translation"/>
    <property type="evidence" value="ECO:0007669"/>
    <property type="project" value="UniProtKB-UniRule"/>
</dbReference>
<dbReference type="Pfam" id="PF03948">
    <property type="entry name" value="Ribosomal_L9_C"/>
    <property type="match status" value="1"/>
</dbReference>
<dbReference type="Proteomes" id="UP000231464">
    <property type="component" value="Unassembled WGS sequence"/>
</dbReference>
<dbReference type="HAMAP" id="MF_00503">
    <property type="entry name" value="Ribosomal_bL9"/>
    <property type="match status" value="1"/>
</dbReference>
<dbReference type="SUPFAM" id="SSF55653">
    <property type="entry name" value="Ribosomal protein L9 C-domain"/>
    <property type="match status" value="1"/>
</dbReference>
<dbReference type="Gene3D" id="3.10.430.100">
    <property type="entry name" value="Ribosomal protein L9, C-terminal domain"/>
    <property type="match status" value="1"/>
</dbReference>
<comment type="caution">
    <text evidence="9">The sequence shown here is derived from an EMBL/GenBank/DDBJ whole genome shotgun (WGS) entry which is preliminary data.</text>
</comment>
<dbReference type="InterPro" id="IPR036791">
    <property type="entry name" value="Ribosomal_bL9_C_sf"/>
</dbReference>
<reference evidence="10" key="1">
    <citation type="submission" date="2017-09" db="EMBL/GenBank/DDBJ databases">
        <title>Depth-based differentiation of microbial function through sediment-hosted aquifers and enrichment of novel symbionts in the deep terrestrial subsurface.</title>
        <authorList>
            <person name="Probst A.J."/>
            <person name="Ladd B."/>
            <person name="Jarett J.K."/>
            <person name="Geller-Mcgrath D.E."/>
            <person name="Sieber C.M.K."/>
            <person name="Emerson J.B."/>
            <person name="Anantharaman K."/>
            <person name="Thomas B.C."/>
            <person name="Malmstrom R."/>
            <person name="Stieglmeier M."/>
            <person name="Klingl A."/>
            <person name="Woyke T."/>
            <person name="Ryan C.M."/>
            <person name="Banfield J.F."/>
        </authorList>
    </citation>
    <scope>NUCLEOTIDE SEQUENCE [LARGE SCALE GENOMIC DNA]</scope>
</reference>
<dbReference type="NCBIfam" id="TIGR00158">
    <property type="entry name" value="L9"/>
    <property type="match status" value="1"/>
</dbReference>
<evidence type="ECO:0000256" key="7">
    <source>
        <dbReference type="HAMAP-Rule" id="MF_00503"/>
    </source>
</evidence>
<dbReference type="InterPro" id="IPR000244">
    <property type="entry name" value="Ribosomal_bL9"/>
</dbReference>
<dbReference type="GO" id="GO:1990904">
    <property type="term" value="C:ribonucleoprotein complex"/>
    <property type="evidence" value="ECO:0007669"/>
    <property type="project" value="UniProtKB-KW"/>
</dbReference>
<dbReference type="InterPro" id="IPR020069">
    <property type="entry name" value="Ribosomal_bL9_C"/>
</dbReference>
<evidence type="ECO:0000259" key="8">
    <source>
        <dbReference type="PROSITE" id="PS00651"/>
    </source>
</evidence>
<name>A0A2M6WA44_9BACT</name>
<evidence type="ECO:0000256" key="4">
    <source>
        <dbReference type="ARBA" id="ARBA00022980"/>
    </source>
</evidence>
<dbReference type="InterPro" id="IPR020070">
    <property type="entry name" value="Ribosomal_bL9_N"/>
</dbReference>
<dbReference type="GO" id="GO:0005840">
    <property type="term" value="C:ribosome"/>
    <property type="evidence" value="ECO:0007669"/>
    <property type="project" value="UniProtKB-KW"/>
</dbReference>
<evidence type="ECO:0000256" key="6">
    <source>
        <dbReference type="ARBA" id="ARBA00035292"/>
    </source>
</evidence>
<dbReference type="InterPro" id="IPR009027">
    <property type="entry name" value="Ribosomal_bL9/RNase_H1_N"/>
</dbReference>
<dbReference type="SUPFAM" id="SSF55658">
    <property type="entry name" value="L9 N-domain-like"/>
    <property type="match status" value="1"/>
</dbReference>
<organism evidence="9 10">
    <name type="scientific">Candidatus Kuenenbacteria bacterium CG10_big_fil_rev_8_21_14_0_10_36_11</name>
    <dbReference type="NCBI Taxonomy" id="1974618"/>
    <lineage>
        <taxon>Bacteria</taxon>
        <taxon>Candidatus Kueneniibacteriota</taxon>
    </lineage>
</organism>
<evidence type="ECO:0000313" key="9">
    <source>
        <dbReference type="EMBL" id="PIT89682.1"/>
    </source>
</evidence>
<gene>
    <name evidence="7 9" type="primary">rplI</name>
    <name evidence="9" type="ORF">COU23_02595</name>
</gene>
<keyword evidence="4 7" id="KW-0689">Ribosomal protein</keyword>
<sequence>MSYFMKIILLKDIINLGKKGELKNVSDGYALNFLIPQKLALVASSKKINELAVMTQKDQERQVKAKDEKNKIALLLNNKKIHLDKKANEKGYLFAAISLDEIIAGIKNELGLELVKSELKFENRIKEVGEHLIGLNYAGQKISLTIIVRAKK</sequence>
<evidence type="ECO:0000256" key="2">
    <source>
        <dbReference type="ARBA" id="ARBA00022730"/>
    </source>
</evidence>
<feature type="domain" description="Ribosomal protein L9" evidence="8">
    <location>
        <begin position="17"/>
        <end position="44"/>
    </location>
</feature>
<proteinExistence type="inferred from homology"/>
<comment type="similarity">
    <text evidence="1 7">Belongs to the bacterial ribosomal protein bL9 family.</text>
</comment>
<dbReference type="GO" id="GO:0019843">
    <property type="term" value="F:rRNA binding"/>
    <property type="evidence" value="ECO:0007669"/>
    <property type="project" value="UniProtKB-UniRule"/>
</dbReference>
<dbReference type="PANTHER" id="PTHR21368">
    <property type="entry name" value="50S RIBOSOMAL PROTEIN L9"/>
    <property type="match status" value="1"/>
</dbReference>